<keyword evidence="1" id="KW-1133">Transmembrane helix</keyword>
<dbReference type="SUPFAM" id="SSF48452">
    <property type="entry name" value="TPR-like"/>
    <property type="match status" value="1"/>
</dbReference>
<keyword evidence="1" id="KW-0812">Transmembrane</keyword>
<evidence type="ECO:0000259" key="2">
    <source>
        <dbReference type="Pfam" id="PF09976"/>
    </source>
</evidence>
<keyword evidence="1" id="KW-0472">Membrane</keyword>
<feature type="domain" description="Ancillary SecYEG translocon subunit/Cell division coordinator CpoB TPR" evidence="2">
    <location>
        <begin position="29"/>
        <end position="204"/>
    </location>
</feature>
<accession>A0A212ITI6</accession>
<dbReference type="AlphaFoldDB" id="A0A212ITI6"/>
<dbReference type="EMBL" id="FLUQ01000001">
    <property type="protein sequence ID" value="SBV90503.1"/>
    <property type="molecule type" value="Genomic_DNA"/>
</dbReference>
<evidence type="ECO:0000256" key="1">
    <source>
        <dbReference type="SAM" id="Phobius"/>
    </source>
</evidence>
<protein>
    <recommendedName>
        <fullName evidence="2">Ancillary SecYEG translocon subunit/Cell division coordinator CpoB TPR domain-containing protein</fullName>
    </recommendedName>
</protein>
<dbReference type="Gene3D" id="1.25.40.10">
    <property type="entry name" value="Tetratricopeptide repeat domain"/>
    <property type="match status" value="1"/>
</dbReference>
<gene>
    <name evidence="3" type="ORF">KL86DPRO_10040</name>
</gene>
<reference evidence="3" key="1">
    <citation type="submission" date="2016-04" db="EMBL/GenBank/DDBJ databases">
        <authorList>
            <person name="Evans L.H."/>
            <person name="Alamgir A."/>
            <person name="Owens N."/>
            <person name="Weber N.D."/>
            <person name="Virtaneva K."/>
            <person name="Barbian K."/>
            <person name="Babar A."/>
            <person name="Rosenke K."/>
        </authorList>
    </citation>
    <scope>NUCLEOTIDE SEQUENCE</scope>
    <source>
        <strain evidence="3">86</strain>
    </source>
</reference>
<evidence type="ECO:0000313" key="3">
    <source>
        <dbReference type="EMBL" id="SBV90503.1"/>
    </source>
</evidence>
<dbReference type="Pfam" id="PF09976">
    <property type="entry name" value="TPR_21"/>
    <property type="match status" value="1"/>
</dbReference>
<feature type="transmembrane region" description="Helical" evidence="1">
    <location>
        <begin position="36"/>
        <end position="56"/>
    </location>
</feature>
<name>A0A212ITI6_9DELT</name>
<dbReference type="InterPro" id="IPR011990">
    <property type="entry name" value="TPR-like_helical_dom_sf"/>
</dbReference>
<proteinExistence type="predicted"/>
<dbReference type="InterPro" id="IPR018704">
    <property type="entry name" value="SecYEG/CpoB_TPR"/>
</dbReference>
<sequence>MAEDLSNNQTLLDKMSSEVTPATSPLLLFLTRNARMIVAVIAVCFVAAAGYGVYAWQAGKTVAEAQEKLARILIVRDDADRLAKLKSFVPTSPEAMRKGATLALAQAAMQAKDFPEALQAWEFIAKDPKDPLYAVATIGKAEALGAQEKYAEAIAALESMTLPADSEATNLVNSLIADFAEKTGDISKAVAACEKLVTGMAGRSPEEAEFWRQKAASLRAAKS</sequence>
<organism evidence="3">
    <name type="scientific">uncultured delta proteobacterium</name>
    <dbReference type="NCBI Taxonomy" id="34034"/>
    <lineage>
        <taxon>Bacteria</taxon>
        <taxon>Deltaproteobacteria</taxon>
        <taxon>environmental samples</taxon>
    </lineage>
</organism>